<dbReference type="Gene3D" id="1.20.1280.50">
    <property type="match status" value="1"/>
</dbReference>
<proteinExistence type="predicted"/>
<gene>
    <name evidence="2" type="ORF">RIF29_34537</name>
</gene>
<sequence length="454" mass="52913">MASTIGDRKPSKWALIPDDLLQEITHRLPKPSDYVRLGAVCKGWHSFARNSYNQKHLLHLYQNIPLLLIPTQNHEWRSLYSVTEGTVYDQLQLHLPSKRCCGSSYGWLFFVDKVKKSTLELILLNPFLGDNVTIRLPPIKFRSEDEIVGMMDDCGIQKAILSKDPSEYPHDYEVLCGMFAKLAHYKSGDKYWSYARKVKRVVLADVIFYKDLILALDRFDWIRNFTLERVKRRIHSTNCSPWCLKWNTMKKRHPKRARNYAGNAYLVKNLNGDLLLVRRHYWGEDVIQAQEAAKRWVAEREREIAEGGGAYQEAAAPIDDYDEFDKPSECEEKESEYEELTKPNLTHNFEVYRLFFMSTSTRMRMKKVITKTLDEEILFLGDNNSISVSASKYPELHPNSIYYTDDYSGLYEQNLQFGSCDTGIFNIEMEKFDKHYVPCFSTKGMSPPIFVLPQ</sequence>
<dbReference type="SUPFAM" id="SSF81383">
    <property type="entry name" value="F-box domain"/>
    <property type="match status" value="1"/>
</dbReference>
<dbReference type="Pfam" id="PF03478">
    <property type="entry name" value="Beta-prop_KIB1-4"/>
    <property type="match status" value="1"/>
</dbReference>
<dbReference type="InterPro" id="IPR050942">
    <property type="entry name" value="F-box_BR-signaling"/>
</dbReference>
<keyword evidence="3" id="KW-1185">Reference proteome</keyword>
<dbReference type="AlphaFoldDB" id="A0AAN9EA78"/>
<dbReference type="SMART" id="SM00256">
    <property type="entry name" value="FBOX"/>
    <property type="match status" value="1"/>
</dbReference>
<feature type="domain" description="F-box" evidence="1">
    <location>
        <begin position="16"/>
        <end position="56"/>
    </location>
</feature>
<dbReference type="InterPro" id="IPR005174">
    <property type="entry name" value="KIB1-4_b-propeller"/>
</dbReference>
<dbReference type="PANTHER" id="PTHR44259">
    <property type="entry name" value="OS07G0183000 PROTEIN-RELATED"/>
    <property type="match status" value="1"/>
</dbReference>
<reference evidence="2 3" key="1">
    <citation type="submission" date="2024-01" db="EMBL/GenBank/DDBJ databases">
        <title>The genomes of 5 underutilized Papilionoideae crops provide insights into root nodulation and disease resistanc.</title>
        <authorList>
            <person name="Yuan L."/>
        </authorList>
    </citation>
    <scope>NUCLEOTIDE SEQUENCE [LARGE SCALE GENOMIC DNA]</scope>
    <source>
        <strain evidence="2">ZHUSHIDOU_FW_LH</strain>
        <tissue evidence="2">Leaf</tissue>
    </source>
</reference>
<evidence type="ECO:0000259" key="1">
    <source>
        <dbReference type="SMART" id="SM00256"/>
    </source>
</evidence>
<evidence type="ECO:0000313" key="2">
    <source>
        <dbReference type="EMBL" id="KAK7251387.1"/>
    </source>
</evidence>
<comment type="caution">
    <text evidence="2">The sequence shown here is derived from an EMBL/GenBank/DDBJ whole genome shotgun (WGS) entry which is preliminary data.</text>
</comment>
<name>A0AAN9EA78_CROPI</name>
<dbReference type="EMBL" id="JAYWIO010000007">
    <property type="protein sequence ID" value="KAK7251387.1"/>
    <property type="molecule type" value="Genomic_DNA"/>
</dbReference>
<dbReference type="InterPro" id="IPR036047">
    <property type="entry name" value="F-box-like_dom_sf"/>
</dbReference>
<dbReference type="InterPro" id="IPR001810">
    <property type="entry name" value="F-box_dom"/>
</dbReference>
<evidence type="ECO:0000313" key="3">
    <source>
        <dbReference type="Proteomes" id="UP001372338"/>
    </source>
</evidence>
<protein>
    <recommendedName>
        <fullName evidence="1">F-box domain-containing protein</fullName>
    </recommendedName>
</protein>
<dbReference type="Proteomes" id="UP001372338">
    <property type="component" value="Unassembled WGS sequence"/>
</dbReference>
<dbReference type="Pfam" id="PF12937">
    <property type="entry name" value="F-box-like"/>
    <property type="match status" value="1"/>
</dbReference>
<accession>A0AAN9EA78</accession>
<dbReference type="PANTHER" id="PTHR44259:SF93">
    <property type="entry name" value="PROTEIN, PUTATIVE (DUF295)-RELATED"/>
    <property type="match status" value="1"/>
</dbReference>
<dbReference type="CDD" id="cd09917">
    <property type="entry name" value="F-box_SF"/>
    <property type="match status" value="1"/>
</dbReference>
<organism evidence="2 3">
    <name type="scientific">Crotalaria pallida</name>
    <name type="common">Smooth rattlebox</name>
    <name type="synonym">Crotalaria striata</name>
    <dbReference type="NCBI Taxonomy" id="3830"/>
    <lineage>
        <taxon>Eukaryota</taxon>
        <taxon>Viridiplantae</taxon>
        <taxon>Streptophyta</taxon>
        <taxon>Embryophyta</taxon>
        <taxon>Tracheophyta</taxon>
        <taxon>Spermatophyta</taxon>
        <taxon>Magnoliopsida</taxon>
        <taxon>eudicotyledons</taxon>
        <taxon>Gunneridae</taxon>
        <taxon>Pentapetalae</taxon>
        <taxon>rosids</taxon>
        <taxon>fabids</taxon>
        <taxon>Fabales</taxon>
        <taxon>Fabaceae</taxon>
        <taxon>Papilionoideae</taxon>
        <taxon>50 kb inversion clade</taxon>
        <taxon>genistoids sensu lato</taxon>
        <taxon>core genistoids</taxon>
        <taxon>Crotalarieae</taxon>
        <taxon>Crotalaria</taxon>
    </lineage>
</organism>